<protein>
    <submittedName>
        <fullName evidence="2">Ig-like domain-containing protein</fullName>
    </submittedName>
</protein>
<proteinExistence type="predicted"/>
<evidence type="ECO:0000313" key="2">
    <source>
        <dbReference type="WBParaSite" id="ES5_v2.g29563.t1"/>
    </source>
</evidence>
<organism evidence="1 2">
    <name type="scientific">Panagrolaimus sp. ES5</name>
    <dbReference type="NCBI Taxonomy" id="591445"/>
    <lineage>
        <taxon>Eukaryota</taxon>
        <taxon>Metazoa</taxon>
        <taxon>Ecdysozoa</taxon>
        <taxon>Nematoda</taxon>
        <taxon>Chromadorea</taxon>
        <taxon>Rhabditida</taxon>
        <taxon>Tylenchina</taxon>
        <taxon>Panagrolaimomorpha</taxon>
        <taxon>Panagrolaimoidea</taxon>
        <taxon>Panagrolaimidae</taxon>
        <taxon>Panagrolaimus</taxon>
    </lineage>
</organism>
<dbReference type="Proteomes" id="UP000887579">
    <property type="component" value="Unplaced"/>
</dbReference>
<name>A0AC34GIW5_9BILA</name>
<reference evidence="2" key="1">
    <citation type="submission" date="2022-11" db="UniProtKB">
        <authorList>
            <consortium name="WormBaseParasite"/>
        </authorList>
    </citation>
    <scope>IDENTIFICATION</scope>
</reference>
<accession>A0AC34GIW5</accession>
<dbReference type="WBParaSite" id="ES5_v2.g29563.t1">
    <property type="protein sequence ID" value="ES5_v2.g29563.t1"/>
    <property type="gene ID" value="ES5_v2.g29563"/>
</dbReference>
<sequence length="229" mass="24765">RNGDELKPDGKKIKVEDLGNGKYALVIPETGDADFGNYSVKISNDAGTAESKANISPREDKPEIVSGLKPLTVKPGERAVFEVEVKGPVKQVKWYKNGNELTDAQTEEINGKKFRLIIPSAKGEDAGDYKVVLSNDAGNADSAAALTVQLPFGGGKLSFVKPLQDVTANKGDNVPLEIELSGKPKEVKWYKNGKEIKPGDKEQPKKISDTKYQLLIPDVDADGQFKVVA</sequence>
<evidence type="ECO:0000313" key="1">
    <source>
        <dbReference type="Proteomes" id="UP000887579"/>
    </source>
</evidence>